<evidence type="ECO:0000256" key="3">
    <source>
        <dbReference type="SAM" id="MobiDB-lite"/>
    </source>
</evidence>
<feature type="region of interest" description="Disordered" evidence="3">
    <location>
        <begin position="1"/>
        <end position="40"/>
    </location>
</feature>
<protein>
    <submittedName>
        <fullName evidence="4">Fungal-specific transcription factor domain-containing protein</fullName>
    </submittedName>
</protein>
<dbReference type="Pfam" id="PF11951">
    <property type="entry name" value="Fungal_trans_2"/>
    <property type="match status" value="1"/>
</dbReference>
<name>A0ABR2IV87_9PEZI</name>
<dbReference type="InterPro" id="IPR021858">
    <property type="entry name" value="Fun_TF"/>
</dbReference>
<feature type="compositionally biased region" description="Basic residues" evidence="3">
    <location>
        <begin position="17"/>
        <end position="28"/>
    </location>
</feature>
<feature type="region of interest" description="Disordered" evidence="3">
    <location>
        <begin position="53"/>
        <end position="139"/>
    </location>
</feature>
<evidence type="ECO:0000256" key="1">
    <source>
        <dbReference type="ARBA" id="ARBA00004123"/>
    </source>
</evidence>
<dbReference type="EMBL" id="JAPCWZ010000004">
    <property type="protein sequence ID" value="KAK8868501.1"/>
    <property type="molecule type" value="Genomic_DNA"/>
</dbReference>
<organism evidence="4 5">
    <name type="scientific">Apiospora arundinis</name>
    <dbReference type="NCBI Taxonomy" id="335852"/>
    <lineage>
        <taxon>Eukaryota</taxon>
        <taxon>Fungi</taxon>
        <taxon>Dikarya</taxon>
        <taxon>Ascomycota</taxon>
        <taxon>Pezizomycotina</taxon>
        <taxon>Sordariomycetes</taxon>
        <taxon>Xylariomycetidae</taxon>
        <taxon>Amphisphaeriales</taxon>
        <taxon>Apiosporaceae</taxon>
        <taxon>Apiospora</taxon>
    </lineage>
</organism>
<keyword evidence="2" id="KW-0539">Nucleus</keyword>
<evidence type="ECO:0000256" key="2">
    <source>
        <dbReference type="ARBA" id="ARBA00023242"/>
    </source>
</evidence>
<evidence type="ECO:0000313" key="5">
    <source>
        <dbReference type="Proteomes" id="UP001390339"/>
    </source>
</evidence>
<keyword evidence="5" id="KW-1185">Reference proteome</keyword>
<comment type="subcellular location">
    <subcellularLocation>
        <location evidence="1">Nucleus</location>
    </subcellularLocation>
</comment>
<proteinExistence type="predicted"/>
<accession>A0ABR2IV87</accession>
<sequence>MPKNQLHWQPGFTLSRKPAKKSIARRNKAGGGAKEGSGPQQYEFICEYPVATSHAQKRPKRLAASEEPDASTTAERPVTSPAAIQSSPGADSTNNIVLASNSSGEQEAPSGAACLDGSGSSGYPTPERTGPTADSTHTVEAPLMRLGATQDSPRLGHHDYTLAPTSVMYNSISHRFGPILNRYNKEFCKIPLTADLQVNPFQYQRVLDTEPIFLLHAVMALAGHHVESPTTEGHHRKALQLLREGLNVNSGSDDIYHFLDTIIILFSLDETQSTLGNWSTHLTGAFSLLEASGGIQKWTQSPRAVVQVALLTWWDAITSLVSREDCVFPHSYFEAVLANSNGQKGWDYFRLCGCPLPLVRAVMRLARLSAEKSKSSTMQYVKLDDAVISELEQSLEAWQHVSPSTADEDESAMQEDMDSMHCSEAWRHGLLIYMYRVFRWEPGSRTPVHVARRARVVADHVFACRADGLVAKQALLPLFFAGCELRDESTRGKILEYCSLWNVMTRYHMFESAIPLLNEVWADQEQREFENAWWGQVADRKHEAKPQHPLRMRLCFG</sequence>
<dbReference type="PANTHER" id="PTHR37534:SF46">
    <property type="entry name" value="ZN(II)2CYS6 TRANSCRIPTION FACTOR (EUROFUNG)"/>
    <property type="match status" value="1"/>
</dbReference>
<dbReference type="CDD" id="cd12148">
    <property type="entry name" value="fungal_TF_MHR"/>
    <property type="match status" value="1"/>
</dbReference>
<evidence type="ECO:0000313" key="4">
    <source>
        <dbReference type="EMBL" id="KAK8868501.1"/>
    </source>
</evidence>
<comment type="caution">
    <text evidence="4">The sequence shown here is derived from an EMBL/GenBank/DDBJ whole genome shotgun (WGS) entry which is preliminary data.</text>
</comment>
<reference evidence="4 5" key="1">
    <citation type="journal article" date="2024" name="IMA Fungus">
        <title>Apiospora arundinis, a panoply of carbohydrate-active enzymes and secondary metabolites.</title>
        <authorList>
            <person name="Sorensen T."/>
            <person name="Petersen C."/>
            <person name="Muurmann A.T."/>
            <person name="Christiansen J.V."/>
            <person name="Brundto M.L."/>
            <person name="Overgaard C.K."/>
            <person name="Boysen A.T."/>
            <person name="Wollenberg R.D."/>
            <person name="Larsen T.O."/>
            <person name="Sorensen J.L."/>
            <person name="Nielsen K.L."/>
            <person name="Sondergaard T.E."/>
        </authorList>
    </citation>
    <scope>NUCLEOTIDE SEQUENCE [LARGE SCALE GENOMIC DNA]</scope>
    <source>
        <strain evidence="4 5">AAU 773</strain>
    </source>
</reference>
<dbReference type="PANTHER" id="PTHR37534">
    <property type="entry name" value="TRANSCRIPTIONAL ACTIVATOR PROTEIN UGA3"/>
    <property type="match status" value="1"/>
</dbReference>
<feature type="compositionally biased region" description="Polar residues" evidence="3">
    <location>
        <begin position="82"/>
        <end position="105"/>
    </location>
</feature>
<gene>
    <name evidence="4" type="ORF">PGQ11_007079</name>
</gene>
<dbReference type="Proteomes" id="UP001390339">
    <property type="component" value="Unassembled WGS sequence"/>
</dbReference>